<keyword evidence="3" id="KW-1185">Reference proteome</keyword>
<evidence type="ECO:0000313" key="3">
    <source>
        <dbReference type="Proteomes" id="UP001457282"/>
    </source>
</evidence>
<proteinExistence type="predicted"/>
<accession>A0AAW1VHP7</accession>
<keyword evidence="1" id="KW-0732">Signal</keyword>
<dbReference type="AlphaFoldDB" id="A0AAW1VHP7"/>
<dbReference type="EMBL" id="JBEDUW010000238">
    <property type="protein sequence ID" value="KAK9903099.1"/>
    <property type="molecule type" value="Genomic_DNA"/>
</dbReference>
<reference evidence="2 3" key="1">
    <citation type="journal article" date="2023" name="G3 (Bethesda)">
        <title>A chromosome-length genome assembly and annotation of blackberry (Rubus argutus, cv. 'Hillquist').</title>
        <authorList>
            <person name="Bruna T."/>
            <person name="Aryal R."/>
            <person name="Dudchenko O."/>
            <person name="Sargent D.J."/>
            <person name="Mead D."/>
            <person name="Buti M."/>
            <person name="Cavallini A."/>
            <person name="Hytonen T."/>
            <person name="Andres J."/>
            <person name="Pham M."/>
            <person name="Weisz D."/>
            <person name="Mascagni F."/>
            <person name="Usai G."/>
            <person name="Natali L."/>
            <person name="Bassil N."/>
            <person name="Fernandez G.E."/>
            <person name="Lomsadze A."/>
            <person name="Armour M."/>
            <person name="Olukolu B."/>
            <person name="Poorten T."/>
            <person name="Britton C."/>
            <person name="Davik J."/>
            <person name="Ashrafi H."/>
            <person name="Aiden E.L."/>
            <person name="Borodovsky M."/>
            <person name="Worthington M."/>
        </authorList>
    </citation>
    <scope>NUCLEOTIDE SEQUENCE [LARGE SCALE GENOMIC DNA]</scope>
    <source>
        <strain evidence="2">PI 553951</strain>
    </source>
</reference>
<protein>
    <submittedName>
        <fullName evidence="2">Uncharacterized protein</fullName>
    </submittedName>
</protein>
<organism evidence="2 3">
    <name type="scientific">Rubus argutus</name>
    <name type="common">Southern blackberry</name>
    <dbReference type="NCBI Taxonomy" id="59490"/>
    <lineage>
        <taxon>Eukaryota</taxon>
        <taxon>Viridiplantae</taxon>
        <taxon>Streptophyta</taxon>
        <taxon>Embryophyta</taxon>
        <taxon>Tracheophyta</taxon>
        <taxon>Spermatophyta</taxon>
        <taxon>Magnoliopsida</taxon>
        <taxon>eudicotyledons</taxon>
        <taxon>Gunneridae</taxon>
        <taxon>Pentapetalae</taxon>
        <taxon>rosids</taxon>
        <taxon>fabids</taxon>
        <taxon>Rosales</taxon>
        <taxon>Rosaceae</taxon>
        <taxon>Rosoideae</taxon>
        <taxon>Rosoideae incertae sedis</taxon>
        <taxon>Rubus</taxon>
    </lineage>
</organism>
<sequence>MPHQVSLSKLVRVVFGLFVLIMMVNSVDARSHHHWYRRHHHFHGYYGGKTSSGSSNTLTSSATLGSVVAVLCYMTLQYLL</sequence>
<evidence type="ECO:0000313" key="2">
    <source>
        <dbReference type="EMBL" id="KAK9903099.1"/>
    </source>
</evidence>
<comment type="caution">
    <text evidence="2">The sequence shown here is derived from an EMBL/GenBank/DDBJ whole genome shotgun (WGS) entry which is preliminary data.</text>
</comment>
<feature type="signal peptide" evidence="1">
    <location>
        <begin position="1"/>
        <end position="29"/>
    </location>
</feature>
<evidence type="ECO:0000256" key="1">
    <source>
        <dbReference type="SAM" id="SignalP"/>
    </source>
</evidence>
<dbReference type="Proteomes" id="UP001457282">
    <property type="component" value="Unassembled WGS sequence"/>
</dbReference>
<feature type="chain" id="PRO_5043632122" evidence="1">
    <location>
        <begin position="30"/>
        <end position="80"/>
    </location>
</feature>
<gene>
    <name evidence="2" type="ORF">M0R45_001240</name>
</gene>
<name>A0AAW1VHP7_RUBAR</name>